<comment type="caution">
    <text evidence="3">The sequence shown here is derived from an EMBL/GenBank/DDBJ whole genome shotgun (WGS) entry which is preliminary data.</text>
</comment>
<feature type="domain" description="HTH cro/C1-type" evidence="2">
    <location>
        <begin position="21"/>
        <end position="76"/>
    </location>
</feature>
<evidence type="ECO:0000313" key="4">
    <source>
        <dbReference type="Proteomes" id="UP000654471"/>
    </source>
</evidence>
<dbReference type="CDD" id="cd00093">
    <property type="entry name" value="HTH_XRE"/>
    <property type="match status" value="1"/>
</dbReference>
<reference evidence="4" key="1">
    <citation type="journal article" date="2019" name="Int. J. Syst. Evol. Microbiol.">
        <title>The Global Catalogue of Microorganisms (GCM) 10K type strain sequencing project: providing services to taxonomists for standard genome sequencing and annotation.</title>
        <authorList>
            <consortium name="The Broad Institute Genomics Platform"/>
            <consortium name="The Broad Institute Genome Sequencing Center for Infectious Disease"/>
            <person name="Wu L."/>
            <person name="Ma J."/>
        </authorList>
    </citation>
    <scope>NUCLEOTIDE SEQUENCE [LARGE SCALE GENOMIC DNA]</scope>
    <source>
        <strain evidence="4">JCM 3399</strain>
    </source>
</reference>
<protein>
    <recommendedName>
        <fullName evidence="2">HTH cro/C1-type domain-containing protein</fullName>
    </recommendedName>
</protein>
<evidence type="ECO:0000259" key="2">
    <source>
        <dbReference type="PROSITE" id="PS50943"/>
    </source>
</evidence>
<feature type="compositionally biased region" description="Low complexity" evidence="1">
    <location>
        <begin position="139"/>
        <end position="160"/>
    </location>
</feature>
<dbReference type="EMBL" id="BMRP01000018">
    <property type="protein sequence ID" value="GGU76886.1"/>
    <property type="molecule type" value="Genomic_DNA"/>
</dbReference>
<sequence>MDWQAAAVRDASRTGDYGRVIELARQGQRMSQTQLGEALGLSQSAVSRLEKRGTGSYSTDVLAAASAHLGIPRLLLGLADGRPGRSKGDDVNRRKFLGAVAATATTPVLAAPPDTADANGGQAAALRQSTMAYRRLDGSTPSRSLPTPSTRTCGSSRTSPGTPPATPTATASQP</sequence>
<dbReference type="Pfam" id="PF01381">
    <property type="entry name" value="HTH_3"/>
    <property type="match status" value="1"/>
</dbReference>
<evidence type="ECO:0000256" key="1">
    <source>
        <dbReference type="SAM" id="MobiDB-lite"/>
    </source>
</evidence>
<organism evidence="3 4">
    <name type="scientific">Streptomyces albospinus</name>
    <dbReference type="NCBI Taxonomy" id="285515"/>
    <lineage>
        <taxon>Bacteria</taxon>
        <taxon>Bacillati</taxon>
        <taxon>Actinomycetota</taxon>
        <taxon>Actinomycetes</taxon>
        <taxon>Kitasatosporales</taxon>
        <taxon>Streptomycetaceae</taxon>
        <taxon>Streptomyces</taxon>
    </lineage>
</organism>
<dbReference type="SMART" id="SM00530">
    <property type="entry name" value="HTH_XRE"/>
    <property type="match status" value="1"/>
</dbReference>
<evidence type="ECO:0000313" key="3">
    <source>
        <dbReference type="EMBL" id="GGU76886.1"/>
    </source>
</evidence>
<dbReference type="InterPro" id="IPR010982">
    <property type="entry name" value="Lambda_DNA-bd_dom_sf"/>
</dbReference>
<dbReference type="PROSITE" id="PS50943">
    <property type="entry name" value="HTH_CROC1"/>
    <property type="match status" value="1"/>
</dbReference>
<accession>A0ABQ2VAD3</accession>
<proteinExistence type="predicted"/>
<dbReference type="SUPFAM" id="SSF47413">
    <property type="entry name" value="lambda repressor-like DNA-binding domains"/>
    <property type="match status" value="1"/>
</dbReference>
<feature type="region of interest" description="Disordered" evidence="1">
    <location>
        <begin position="128"/>
        <end position="174"/>
    </location>
</feature>
<dbReference type="InterPro" id="IPR001387">
    <property type="entry name" value="Cro/C1-type_HTH"/>
</dbReference>
<dbReference type="Gene3D" id="1.10.260.40">
    <property type="entry name" value="lambda repressor-like DNA-binding domains"/>
    <property type="match status" value="1"/>
</dbReference>
<dbReference type="Proteomes" id="UP000654471">
    <property type="component" value="Unassembled WGS sequence"/>
</dbReference>
<gene>
    <name evidence="3" type="ORF">GCM10010211_48460</name>
</gene>
<keyword evidence="4" id="KW-1185">Reference proteome</keyword>
<name>A0ABQ2VAD3_9ACTN</name>